<dbReference type="InterPro" id="IPR029036">
    <property type="entry name" value="P5CR_dimer"/>
</dbReference>
<dbReference type="Pfam" id="PF14748">
    <property type="entry name" value="P5CR_dimer"/>
    <property type="match status" value="1"/>
</dbReference>
<dbReference type="SUPFAM" id="SSF48179">
    <property type="entry name" value="6-phosphogluconate dehydrogenase C-terminal domain-like"/>
    <property type="match status" value="1"/>
</dbReference>
<dbReference type="PANTHER" id="PTHR11645">
    <property type="entry name" value="PYRROLINE-5-CARBOXYLATE REDUCTASE"/>
    <property type="match status" value="1"/>
</dbReference>
<protein>
    <submittedName>
        <fullName evidence="3">Pyrroline-5-carboxylate reductase</fullName>
    </submittedName>
</protein>
<name>A0A7W8UHK3_9HYPH</name>
<dbReference type="Gene3D" id="1.10.3730.10">
    <property type="entry name" value="ProC C-terminal domain-like"/>
    <property type="match status" value="1"/>
</dbReference>
<evidence type="ECO:0000259" key="2">
    <source>
        <dbReference type="Pfam" id="PF14748"/>
    </source>
</evidence>
<keyword evidence="4" id="KW-1185">Reference proteome</keyword>
<gene>
    <name evidence="3" type="ORF">GGD55_006217</name>
</gene>
<dbReference type="GO" id="GO:0004735">
    <property type="term" value="F:pyrroline-5-carboxylate reductase activity"/>
    <property type="evidence" value="ECO:0007669"/>
    <property type="project" value="TreeGrafter"/>
</dbReference>
<dbReference type="AlphaFoldDB" id="A0A7W8UHK3"/>
<dbReference type="EMBL" id="JACHBK010000021">
    <property type="protein sequence ID" value="MBB5539467.1"/>
    <property type="molecule type" value="Genomic_DNA"/>
</dbReference>
<evidence type="ECO:0000256" key="1">
    <source>
        <dbReference type="ARBA" id="ARBA00023002"/>
    </source>
</evidence>
<organism evidence="3 4">
    <name type="scientific">Rhizobium giardinii</name>
    <dbReference type="NCBI Taxonomy" id="56731"/>
    <lineage>
        <taxon>Bacteria</taxon>
        <taxon>Pseudomonadati</taxon>
        <taxon>Pseudomonadota</taxon>
        <taxon>Alphaproteobacteria</taxon>
        <taxon>Hyphomicrobiales</taxon>
        <taxon>Rhizobiaceae</taxon>
        <taxon>Rhizobium/Agrobacterium group</taxon>
        <taxon>Rhizobium</taxon>
    </lineage>
</organism>
<sequence length="131" mass="13886">MADRSLMRQIFQACGVEDEVAGESDIDYLTGLTGSGPAFPALLAAAMMEDAVRHGICPDLARRCVNAVLVGTGRLVELRSECPHVIVETFMNYRGTTAAALETMRAAGFESAVRDGLAAAFRKSVSMGQSS</sequence>
<dbReference type="GO" id="GO:0055129">
    <property type="term" value="P:L-proline biosynthetic process"/>
    <property type="evidence" value="ECO:0007669"/>
    <property type="project" value="TreeGrafter"/>
</dbReference>
<evidence type="ECO:0000313" key="3">
    <source>
        <dbReference type="EMBL" id="MBB5539467.1"/>
    </source>
</evidence>
<feature type="domain" description="Pyrroline-5-carboxylate reductase dimerisation" evidence="2">
    <location>
        <begin position="23"/>
        <end position="126"/>
    </location>
</feature>
<reference evidence="3 4" key="1">
    <citation type="submission" date="2020-08" db="EMBL/GenBank/DDBJ databases">
        <title>Genomic Encyclopedia of Type Strains, Phase IV (KMG-V): Genome sequencing to study the core and pangenomes of soil and plant-associated prokaryotes.</title>
        <authorList>
            <person name="Whitman W."/>
        </authorList>
    </citation>
    <scope>NUCLEOTIDE SEQUENCE [LARGE SCALE GENOMIC DNA]</scope>
    <source>
        <strain evidence="3 4">SEMIA 4084</strain>
    </source>
</reference>
<dbReference type="PANTHER" id="PTHR11645:SF0">
    <property type="entry name" value="PYRROLINE-5-CARBOXYLATE REDUCTASE 3"/>
    <property type="match status" value="1"/>
</dbReference>
<dbReference type="Proteomes" id="UP000585507">
    <property type="component" value="Unassembled WGS sequence"/>
</dbReference>
<proteinExistence type="predicted"/>
<accession>A0A7W8UHK3</accession>
<comment type="caution">
    <text evidence="3">The sequence shown here is derived from an EMBL/GenBank/DDBJ whole genome shotgun (WGS) entry which is preliminary data.</text>
</comment>
<evidence type="ECO:0000313" key="4">
    <source>
        <dbReference type="Proteomes" id="UP000585507"/>
    </source>
</evidence>
<dbReference type="InterPro" id="IPR008927">
    <property type="entry name" value="6-PGluconate_DH-like_C_sf"/>
</dbReference>
<keyword evidence="1" id="KW-0560">Oxidoreductase</keyword>